<keyword evidence="1" id="KW-0805">Transcription regulation</keyword>
<feature type="region of interest" description="Disordered" evidence="4">
    <location>
        <begin position="325"/>
        <end position="362"/>
    </location>
</feature>
<dbReference type="InterPro" id="IPR000843">
    <property type="entry name" value="HTH_LacI"/>
</dbReference>
<keyword evidence="3" id="KW-0804">Transcription</keyword>
<protein>
    <submittedName>
        <fullName evidence="6">LacI family transcriptional regulator</fullName>
    </submittedName>
</protein>
<evidence type="ECO:0000313" key="7">
    <source>
        <dbReference type="Proteomes" id="UP001206206"/>
    </source>
</evidence>
<dbReference type="PANTHER" id="PTHR30146">
    <property type="entry name" value="LACI-RELATED TRANSCRIPTIONAL REPRESSOR"/>
    <property type="match status" value="1"/>
</dbReference>
<dbReference type="SUPFAM" id="SSF47413">
    <property type="entry name" value="lambda repressor-like DNA-binding domains"/>
    <property type="match status" value="1"/>
</dbReference>
<dbReference type="CDD" id="cd06267">
    <property type="entry name" value="PBP1_LacI_sugar_binding-like"/>
    <property type="match status" value="1"/>
</dbReference>
<organism evidence="6 7">
    <name type="scientific">Streptantibioticus rubrisoli</name>
    <dbReference type="NCBI Taxonomy" id="1387313"/>
    <lineage>
        <taxon>Bacteria</taxon>
        <taxon>Bacillati</taxon>
        <taxon>Actinomycetota</taxon>
        <taxon>Actinomycetes</taxon>
        <taxon>Kitasatosporales</taxon>
        <taxon>Streptomycetaceae</taxon>
        <taxon>Streptantibioticus</taxon>
    </lineage>
</organism>
<name>A0ABT1PIW8_9ACTN</name>
<dbReference type="InterPro" id="IPR010982">
    <property type="entry name" value="Lambda_DNA-bd_dom_sf"/>
</dbReference>
<dbReference type="SMART" id="SM00354">
    <property type="entry name" value="HTH_LACI"/>
    <property type="match status" value="1"/>
</dbReference>
<dbReference type="PANTHER" id="PTHR30146:SF109">
    <property type="entry name" value="HTH-TYPE TRANSCRIPTIONAL REGULATOR GALS"/>
    <property type="match status" value="1"/>
</dbReference>
<dbReference type="CDD" id="cd01392">
    <property type="entry name" value="HTH_LacI"/>
    <property type="match status" value="1"/>
</dbReference>
<gene>
    <name evidence="6" type="ORF">NON19_25580</name>
</gene>
<dbReference type="InterPro" id="IPR028082">
    <property type="entry name" value="Peripla_BP_I"/>
</dbReference>
<dbReference type="Pfam" id="PF00356">
    <property type="entry name" value="LacI"/>
    <property type="match status" value="1"/>
</dbReference>
<evidence type="ECO:0000313" key="6">
    <source>
        <dbReference type="EMBL" id="MCQ4045308.1"/>
    </source>
</evidence>
<feature type="domain" description="HTH lacI-type" evidence="5">
    <location>
        <begin position="8"/>
        <end position="62"/>
    </location>
</feature>
<evidence type="ECO:0000256" key="2">
    <source>
        <dbReference type="ARBA" id="ARBA00023125"/>
    </source>
</evidence>
<comment type="caution">
    <text evidence="6">The sequence shown here is derived from an EMBL/GenBank/DDBJ whole genome shotgun (WGS) entry which is preliminary data.</text>
</comment>
<dbReference type="InterPro" id="IPR046335">
    <property type="entry name" value="LacI/GalR-like_sensor"/>
</dbReference>
<sequence>MPEARPQATMADVARVAGVSVSTVSRALRGMASVSPEARRRVEHAARELSFAVSRSASSLVTGRTGRVAVLTPGVEAWFLGAAVSGVASVLRECELDLLVYCVTDMRERTEFFRRLPAQRNADALLVVSFALKREERERLDALGMPVVYVSQHAPDRASVYVDDIAGARSGTRHLLNLGHRRIAFLQSQDDTAFAWSSQDRLVGYRRALEEAESPYDESLVVRGRGRRGIREAVGQLLSLPQPPTAIFVEDDQMAIETLAVLRSCGIRVPHQMSVLGFDDQDLAEPMGLSTIAQPAEEIGRAAARLAQAIISDPECDPARHVVLPTRLIPRATTAPPPERRADHRPPTAQNPSVGSADAAPH</sequence>
<dbReference type="Pfam" id="PF13377">
    <property type="entry name" value="Peripla_BP_3"/>
    <property type="match status" value="1"/>
</dbReference>
<dbReference type="PROSITE" id="PS50932">
    <property type="entry name" value="HTH_LACI_2"/>
    <property type="match status" value="1"/>
</dbReference>
<dbReference type="RefSeq" id="WP_255931441.1">
    <property type="nucleotide sequence ID" value="NZ_JANFNH010000040.1"/>
</dbReference>
<dbReference type="Gene3D" id="1.10.260.40">
    <property type="entry name" value="lambda repressor-like DNA-binding domains"/>
    <property type="match status" value="1"/>
</dbReference>
<dbReference type="SUPFAM" id="SSF53822">
    <property type="entry name" value="Periplasmic binding protein-like I"/>
    <property type="match status" value="1"/>
</dbReference>
<dbReference type="Gene3D" id="3.40.50.2300">
    <property type="match status" value="2"/>
</dbReference>
<keyword evidence="7" id="KW-1185">Reference proteome</keyword>
<dbReference type="Proteomes" id="UP001206206">
    <property type="component" value="Unassembled WGS sequence"/>
</dbReference>
<evidence type="ECO:0000259" key="5">
    <source>
        <dbReference type="PROSITE" id="PS50932"/>
    </source>
</evidence>
<accession>A0ABT1PIW8</accession>
<dbReference type="PROSITE" id="PS00356">
    <property type="entry name" value="HTH_LACI_1"/>
    <property type="match status" value="1"/>
</dbReference>
<evidence type="ECO:0000256" key="3">
    <source>
        <dbReference type="ARBA" id="ARBA00023163"/>
    </source>
</evidence>
<reference evidence="6 7" key="1">
    <citation type="submission" date="2022-06" db="EMBL/GenBank/DDBJ databases">
        <title>Draft genome sequence of type strain Streptomyces rubrisoli DSM 42083.</title>
        <authorList>
            <person name="Duangmal K."/>
            <person name="Klaysubun C."/>
        </authorList>
    </citation>
    <scope>NUCLEOTIDE SEQUENCE [LARGE SCALE GENOMIC DNA]</scope>
    <source>
        <strain evidence="6 7">DSM 42083</strain>
    </source>
</reference>
<keyword evidence="2" id="KW-0238">DNA-binding</keyword>
<evidence type="ECO:0000256" key="4">
    <source>
        <dbReference type="SAM" id="MobiDB-lite"/>
    </source>
</evidence>
<dbReference type="EMBL" id="JANFNH010000040">
    <property type="protein sequence ID" value="MCQ4045308.1"/>
    <property type="molecule type" value="Genomic_DNA"/>
</dbReference>
<evidence type="ECO:0000256" key="1">
    <source>
        <dbReference type="ARBA" id="ARBA00023015"/>
    </source>
</evidence>
<proteinExistence type="predicted"/>